<dbReference type="GO" id="GO:2000028">
    <property type="term" value="P:regulation of photoperiodism, flowering"/>
    <property type="evidence" value="ECO:0007669"/>
    <property type="project" value="UniProtKB-ARBA"/>
</dbReference>
<feature type="compositionally biased region" description="Basic and acidic residues" evidence="5">
    <location>
        <begin position="727"/>
        <end position="742"/>
    </location>
</feature>
<dbReference type="Proteomes" id="UP001372338">
    <property type="component" value="Unassembled WGS sequence"/>
</dbReference>
<evidence type="ECO:0000313" key="7">
    <source>
        <dbReference type="EMBL" id="KAK7258891.1"/>
    </source>
</evidence>
<dbReference type="Gene3D" id="2.30.30.140">
    <property type="match status" value="1"/>
</dbReference>
<evidence type="ECO:0000256" key="3">
    <source>
        <dbReference type="ARBA" id="ARBA00023242"/>
    </source>
</evidence>
<dbReference type="PANTHER" id="PTHR10688">
    <property type="entry name" value="PWWP DOMAIN-CONTAINING PROTEIN"/>
    <property type="match status" value="1"/>
</dbReference>
<dbReference type="CDD" id="cd05162">
    <property type="entry name" value="PWWP"/>
    <property type="match status" value="1"/>
</dbReference>
<dbReference type="SMART" id="SM00293">
    <property type="entry name" value="PWWP"/>
    <property type="match status" value="1"/>
</dbReference>
<feature type="region of interest" description="Disordered" evidence="5">
    <location>
        <begin position="1"/>
        <end position="35"/>
    </location>
</feature>
<evidence type="ECO:0000259" key="6">
    <source>
        <dbReference type="PROSITE" id="PS50812"/>
    </source>
</evidence>
<feature type="compositionally biased region" description="Polar residues" evidence="5">
    <location>
        <begin position="396"/>
        <end position="405"/>
    </location>
</feature>
<feature type="compositionally biased region" description="Polar residues" evidence="5">
    <location>
        <begin position="880"/>
        <end position="898"/>
    </location>
</feature>
<feature type="compositionally biased region" description="Polar residues" evidence="5">
    <location>
        <begin position="321"/>
        <end position="332"/>
    </location>
</feature>
<protein>
    <recommendedName>
        <fullName evidence="6">PWWP domain-containing protein</fullName>
    </recommendedName>
</protein>
<comment type="similarity">
    <text evidence="4">Belongs to the PDP family.</text>
</comment>
<dbReference type="AlphaFoldDB" id="A0AAN9EKL7"/>
<evidence type="ECO:0000313" key="8">
    <source>
        <dbReference type="Proteomes" id="UP001372338"/>
    </source>
</evidence>
<feature type="domain" description="PWWP" evidence="6">
    <location>
        <begin position="97"/>
        <end position="158"/>
    </location>
</feature>
<keyword evidence="1" id="KW-0805">Transcription regulation</keyword>
<accession>A0AAN9EKL7</accession>
<feature type="region of interest" description="Disordered" evidence="5">
    <location>
        <begin position="858"/>
        <end position="944"/>
    </location>
</feature>
<reference evidence="7 8" key="1">
    <citation type="submission" date="2024-01" db="EMBL/GenBank/DDBJ databases">
        <title>The genomes of 5 underutilized Papilionoideae crops provide insights into root nodulation and disease resistanc.</title>
        <authorList>
            <person name="Yuan L."/>
        </authorList>
    </citation>
    <scope>NUCLEOTIDE SEQUENCE [LARGE SCALE GENOMIC DNA]</scope>
    <source>
        <strain evidence="7">ZHUSHIDOU_FW_LH</strain>
        <tissue evidence="7">Leaf</tissue>
    </source>
</reference>
<evidence type="ECO:0000256" key="2">
    <source>
        <dbReference type="ARBA" id="ARBA00023163"/>
    </source>
</evidence>
<feature type="compositionally biased region" description="Basic and acidic residues" evidence="5">
    <location>
        <begin position="15"/>
        <end position="35"/>
    </location>
</feature>
<keyword evidence="3" id="KW-0539">Nucleus</keyword>
<organism evidence="7 8">
    <name type="scientific">Crotalaria pallida</name>
    <name type="common">Smooth rattlebox</name>
    <name type="synonym">Crotalaria striata</name>
    <dbReference type="NCBI Taxonomy" id="3830"/>
    <lineage>
        <taxon>Eukaryota</taxon>
        <taxon>Viridiplantae</taxon>
        <taxon>Streptophyta</taxon>
        <taxon>Embryophyta</taxon>
        <taxon>Tracheophyta</taxon>
        <taxon>Spermatophyta</taxon>
        <taxon>Magnoliopsida</taxon>
        <taxon>eudicotyledons</taxon>
        <taxon>Gunneridae</taxon>
        <taxon>Pentapetalae</taxon>
        <taxon>rosids</taxon>
        <taxon>fabids</taxon>
        <taxon>Fabales</taxon>
        <taxon>Fabaceae</taxon>
        <taxon>Papilionoideae</taxon>
        <taxon>50 kb inversion clade</taxon>
        <taxon>genistoids sensu lato</taxon>
        <taxon>core genistoids</taxon>
        <taxon>Crotalarieae</taxon>
        <taxon>Crotalaria</taxon>
    </lineage>
</organism>
<name>A0AAN9EKL7_CROPI</name>
<dbReference type="GO" id="GO:0040029">
    <property type="term" value="P:epigenetic regulation of gene expression"/>
    <property type="evidence" value="ECO:0007669"/>
    <property type="project" value="UniProtKB-ARBA"/>
</dbReference>
<dbReference type="SUPFAM" id="SSF63748">
    <property type="entry name" value="Tudor/PWWP/MBT"/>
    <property type="match status" value="1"/>
</dbReference>
<feature type="compositionally biased region" description="Basic residues" evidence="5">
    <location>
        <begin position="488"/>
        <end position="499"/>
    </location>
</feature>
<evidence type="ECO:0000256" key="1">
    <source>
        <dbReference type="ARBA" id="ARBA00023015"/>
    </source>
</evidence>
<keyword evidence="8" id="KW-1185">Reference proteome</keyword>
<dbReference type="EMBL" id="JAYWIO010000005">
    <property type="protein sequence ID" value="KAK7258891.1"/>
    <property type="molecule type" value="Genomic_DNA"/>
</dbReference>
<feature type="region of interest" description="Disordered" evidence="5">
    <location>
        <begin position="288"/>
        <end position="335"/>
    </location>
</feature>
<sequence length="1086" mass="119836">MSDDDSHHHPITSDPKPDSSFRVSPNEKFHDPDTDEFRVRVCSNENVEPFDDLDNRIQKFPSSDSNSKSLLSEFDDYVAAGKRIDVDGGSVGHGFEVGDMVWGKVKSHPWWPGHIYNEAFASPSVRRSKREGHLLVAFFGDSSYGWFETEELIPFDANFAEKSRQTSSKPFVKAVEEAVDELSRRRGLGLACNCRNADNFRPTSVRGYLSVDVPDYEPGGFYSNSEIRKARSGFRPSEALAFTKRLALAPRDGEDVSIGFIKNKATAFAYRKAVYEECDDTYAQAFGMQPSRPSQAQKNTMEQPKKQPPKAPLSGPMVTAESFSGGKNTTKSAKVKDNMKKDKYLFKRRDDPSNSFPTAHRVETPDATMRYVLQKREPAVPVVPHNLDKHEDTGFISHNSATSTSDVKESLEGSKNLGRSDLSGELPLLSTVDETSQPSHQESKVSADIIHDENAKLSGPDFKPTEQGLPTIANGGNDIHQIEAKHHKISSVKKNKGLKRPADDLNSNTSATEERKKKKKKDLNIQPNSGHLEKHSTSGKSVHLSGKPVSIALAPREGFQAEQVQGDVSSRNLPPMDITDVNFELPPLLDDLLSLALDPYHGVDRKTPAVVQKFFLHFRSRVYQKSLSLAPPTENEAPEVRGTKSPLSVRASDSPDDHVRASPVVKPAKRIVRPDDPTRSGHKRGPSDRQEEIAANRMKRIKELKALAAEKATASQKTSETSQKTSEVSHKPSEARREEGRESMSQALPKLVKPDSNRKVQRPAKIVEPSMLVIKFPPHTSLPSVAELKARFARFGPIDQSGLRVFWKSLTCRVVFVHKSDALSAYKYSVSNPSIFGSADVKYYLRAFGDSAPEVFEGSKARGDNGSNEAPRLRDPTAVHGQTSTQSRQPLLQPTLQLKSILKKSAGDESGQASGNGGSSKGNPRVKFMLGGEGEESSKGEPLIMGNRNNINNASFSAMDFNSKNVVQNVTSQLPPLLPTPPLTTQFAKTPQHNFHNYVVQNVTSHPPLLPTPPLTTQFTKTPQHNLHNTEVAMAPRNTPSFINTTTIATAPTIDISQQMLSLLTRCNDVVNNLRSLFGYVPYHSL</sequence>
<feature type="compositionally biased region" description="Polar residues" evidence="5">
    <location>
        <begin position="291"/>
        <end position="302"/>
    </location>
</feature>
<feature type="region of interest" description="Disordered" evidence="5">
    <location>
        <begin position="708"/>
        <end position="760"/>
    </location>
</feature>
<dbReference type="InterPro" id="IPR052657">
    <property type="entry name" value="PDP_family_Arabidopsis"/>
</dbReference>
<feature type="region of interest" description="Disordered" evidence="5">
    <location>
        <begin position="488"/>
        <end position="543"/>
    </location>
</feature>
<feature type="compositionally biased region" description="Basic and acidic residues" evidence="5">
    <location>
        <begin position="672"/>
        <end position="692"/>
    </location>
</feature>
<dbReference type="GO" id="GO:0006355">
    <property type="term" value="P:regulation of DNA-templated transcription"/>
    <property type="evidence" value="ECO:0007669"/>
    <property type="project" value="UniProtKB-ARBA"/>
</dbReference>
<feature type="region of interest" description="Disordered" evidence="5">
    <location>
        <begin position="384"/>
        <end position="425"/>
    </location>
</feature>
<dbReference type="PROSITE" id="PS50812">
    <property type="entry name" value="PWWP"/>
    <property type="match status" value="1"/>
</dbReference>
<dbReference type="GO" id="GO:0035098">
    <property type="term" value="C:ESC/E(Z) complex"/>
    <property type="evidence" value="ECO:0007669"/>
    <property type="project" value="UniProtKB-ARBA"/>
</dbReference>
<feature type="compositionally biased region" description="Low complexity" evidence="5">
    <location>
        <begin position="708"/>
        <end position="726"/>
    </location>
</feature>
<dbReference type="InterPro" id="IPR000313">
    <property type="entry name" value="PWWP_dom"/>
</dbReference>
<dbReference type="Pfam" id="PF00855">
    <property type="entry name" value="PWWP"/>
    <property type="match status" value="1"/>
</dbReference>
<dbReference type="PANTHER" id="PTHR10688:SF5">
    <property type="entry name" value="PWWP DOMAIN-CONTAINING PROTEIN 1-RELATED"/>
    <property type="match status" value="1"/>
</dbReference>
<gene>
    <name evidence="7" type="ORF">RIF29_24480</name>
</gene>
<proteinExistence type="inferred from homology"/>
<keyword evidence="2" id="KW-0804">Transcription</keyword>
<evidence type="ECO:0000256" key="4">
    <source>
        <dbReference type="ARBA" id="ARBA00060746"/>
    </source>
</evidence>
<dbReference type="FunFam" id="2.30.30.140:FF:000115">
    <property type="entry name" value="Tudor/PWWP/MBT superfamily protein"/>
    <property type="match status" value="1"/>
</dbReference>
<feature type="region of interest" description="Disordered" evidence="5">
    <location>
        <begin position="629"/>
        <end position="692"/>
    </location>
</feature>
<evidence type="ECO:0000256" key="5">
    <source>
        <dbReference type="SAM" id="MobiDB-lite"/>
    </source>
</evidence>
<comment type="caution">
    <text evidence="7">The sequence shown here is derived from an EMBL/GenBank/DDBJ whole genome shotgun (WGS) entry which is preliminary data.</text>
</comment>